<keyword evidence="9" id="KW-1185">Reference proteome</keyword>
<protein>
    <recommendedName>
        <fullName evidence="5">Spindle pole body component</fullName>
    </recommendedName>
</protein>
<evidence type="ECO:0000256" key="3">
    <source>
        <dbReference type="ARBA" id="ARBA00022701"/>
    </source>
</evidence>
<dbReference type="InterPro" id="IPR007259">
    <property type="entry name" value="GCP"/>
</dbReference>
<dbReference type="PANTHER" id="PTHR19302:SF33">
    <property type="entry name" value="GAMMA-TUBULIN COMPLEX COMPONENT 5"/>
    <property type="match status" value="1"/>
</dbReference>
<evidence type="ECO:0000256" key="5">
    <source>
        <dbReference type="RuleBase" id="RU363050"/>
    </source>
</evidence>
<dbReference type="GO" id="GO:0043015">
    <property type="term" value="F:gamma-tubulin binding"/>
    <property type="evidence" value="ECO:0007669"/>
    <property type="project" value="InterPro"/>
</dbReference>
<name>A0AAX4HDJ1_9ASCO</name>
<dbReference type="GO" id="GO:0000278">
    <property type="term" value="P:mitotic cell cycle"/>
    <property type="evidence" value="ECO:0007669"/>
    <property type="project" value="TreeGrafter"/>
</dbReference>
<dbReference type="EMBL" id="CP138897">
    <property type="protein sequence ID" value="WPK26481.1"/>
    <property type="molecule type" value="Genomic_DNA"/>
</dbReference>
<evidence type="ECO:0000259" key="6">
    <source>
        <dbReference type="Pfam" id="PF04130"/>
    </source>
</evidence>
<gene>
    <name evidence="8" type="ORF">PUMCH_003835</name>
</gene>
<dbReference type="GO" id="GO:0051011">
    <property type="term" value="F:microtubule minus-end binding"/>
    <property type="evidence" value="ECO:0007669"/>
    <property type="project" value="TreeGrafter"/>
</dbReference>
<evidence type="ECO:0000256" key="1">
    <source>
        <dbReference type="ARBA" id="ARBA00010337"/>
    </source>
</evidence>
<sequence>MAQINTQLTRLYLQRLVSALVPPECDLEFIQGLVNDIIQNRAHHTTRPLNEILDEYRANFNSLGKHEIWRDFQRTVDLLINASLPEYVADYLSFARQLMPQEPAQRVSDEKAANFTRNSSPIMSDRVRGLESRTMAEVSQPYVPDLDPKLFATLLLALTGQETEFLLFLNEPIAVTILPSLHIGTGSTALLTDILEAGLLFRGLSIYIDSTKGGTRSPIKAAFIRFIESYLLRYANEIDALFQKLPDSLIQILNSVQPHTKFLRLLSYLKSNYTETNGFLLLSKAYDLSQFGDPEVAQFSTQLFHEVVKPYYQYIEHWVIKGELIDENGEFFVYFDKAENHVNDIIRINPKLLPKFLQFEEATHDKILHIGKTLIFLDKYCKELAYINGYVSRYYHFIFKVHAGMATMKKATSQLMISTQYEELTNFFAAVIQSKMHLFLHLFNLKQIMFSEAGDFVDTISQQGHSMFSEPAAYLTPSRLSDLLINSISSSSVKNLPTQYLDRIDARILDLSHGTIGWDVFTLEYKISEILVDALLNYRNQLTEYLRLFNFLWGLRHFTFLLQQNFLQFQRLNKSELHTIRSQIKSTRERPNNFIGIRARWILSSVKKIDLFRHKILMVLYAILHYVSEDLIEKSFYEEIVKKMFRLRSVAESTSKGGQVQDLPILNQAFRKSCLDSKSLLGCEVLPRIIHNVNDCTMDDILRSHRDYFRAITGSKLLRENMRGKSSGESLVDQVYGFLEVSFSFVQACDQFEAQLTQMVTLLKMESLANADDEMDENFRRLESLMHIIYREVYFERFIPKLDVFRRDLRQEPDLRELSKSL</sequence>
<dbReference type="InterPro" id="IPR040457">
    <property type="entry name" value="GCP_C"/>
</dbReference>
<reference evidence="8 9" key="1">
    <citation type="submission" date="2023-10" db="EMBL/GenBank/DDBJ databases">
        <title>Draft Genome Sequence of Candida saopaulonensis from a very Premature Infant with Sepsis.</title>
        <authorList>
            <person name="Ning Y."/>
            <person name="Dai R."/>
            <person name="Xiao M."/>
            <person name="Xu Y."/>
            <person name="Yan Q."/>
            <person name="Zhang L."/>
        </authorList>
    </citation>
    <scope>NUCLEOTIDE SEQUENCE [LARGE SCALE GENOMIC DNA]</scope>
    <source>
        <strain evidence="8 9">19XY460</strain>
    </source>
</reference>
<dbReference type="KEGG" id="asau:88174898"/>
<evidence type="ECO:0000313" key="9">
    <source>
        <dbReference type="Proteomes" id="UP001338582"/>
    </source>
</evidence>
<dbReference type="GO" id="GO:0031122">
    <property type="term" value="P:cytoplasmic microtubule organization"/>
    <property type="evidence" value="ECO:0007669"/>
    <property type="project" value="TreeGrafter"/>
</dbReference>
<keyword evidence="4 5" id="KW-0206">Cytoskeleton</keyword>
<dbReference type="RefSeq" id="XP_062878862.1">
    <property type="nucleotide sequence ID" value="XM_063022792.1"/>
</dbReference>
<dbReference type="GO" id="GO:0005816">
    <property type="term" value="C:spindle pole body"/>
    <property type="evidence" value="ECO:0007669"/>
    <property type="project" value="UniProtKB-ARBA"/>
</dbReference>
<dbReference type="Pfam" id="PF04130">
    <property type="entry name" value="GCP_C_terminal"/>
    <property type="match status" value="1"/>
</dbReference>
<evidence type="ECO:0000259" key="7">
    <source>
        <dbReference type="Pfam" id="PF17681"/>
    </source>
</evidence>
<evidence type="ECO:0000256" key="2">
    <source>
        <dbReference type="ARBA" id="ARBA00022490"/>
    </source>
</evidence>
<dbReference type="Proteomes" id="UP001338582">
    <property type="component" value="Chromosome 4"/>
</dbReference>
<dbReference type="GeneID" id="88174898"/>
<dbReference type="InterPro" id="IPR042241">
    <property type="entry name" value="GCP_C_sf"/>
</dbReference>
<dbReference type="GO" id="GO:0000930">
    <property type="term" value="C:gamma-tubulin complex"/>
    <property type="evidence" value="ECO:0007669"/>
    <property type="project" value="TreeGrafter"/>
</dbReference>
<dbReference type="Pfam" id="PF17681">
    <property type="entry name" value="GCP_N_terminal"/>
    <property type="match status" value="1"/>
</dbReference>
<dbReference type="InterPro" id="IPR041470">
    <property type="entry name" value="GCP_N"/>
</dbReference>
<feature type="domain" description="Gamma tubulin complex component C-terminal" evidence="6">
    <location>
        <begin position="438"/>
        <end position="780"/>
    </location>
</feature>
<dbReference type="GO" id="GO:0007020">
    <property type="term" value="P:microtubule nucleation"/>
    <property type="evidence" value="ECO:0007669"/>
    <property type="project" value="InterPro"/>
</dbReference>
<dbReference type="AlphaFoldDB" id="A0AAX4HDJ1"/>
<dbReference type="GO" id="GO:0051225">
    <property type="term" value="P:spindle assembly"/>
    <property type="evidence" value="ECO:0007669"/>
    <property type="project" value="TreeGrafter"/>
</dbReference>
<comment type="subcellular location">
    <subcellularLocation>
        <location evidence="5">Cytoplasm</location>
        <location evidence="5">Cytoskeleton</location>
        <location evidence="5">Microtubule organizing center</location>
    </subcellularLocation>
</comment>
<accession>A0AAX4HDJ1</accession>
<dbReference type="PANTHER" id="PTHR19302">
    <property type="entry name" value="GAMMA TUBULIN COMPLEX PROTEIN"/>
    <property type="match status" value="1"/>
</dbReference>
<dbReference type="Gene3D" id="1.20.120.1900">
    <property type="entry name" value="Gamma-tubulin complex, C-terminal domain"/>
    <property type="match status" value="1"/>
</dbReference>
<feature type="domain" description="Gamma tubulin complex component protein N-terminal" evidence="7">
    <location>
        <begin position="154"/>
        <end position="394"/>
    </location>
</feature>
<evidence type="ECO:0000256" key="4">
    <source>
        <dbReference type="ARBA" id="ARBA00023212"/>
    </source>
</evidence>
<keyword evidence="2 5" id="KW-0963">Cytoplasm</keyword>
<dbReference type="GO" id="GO:0000922">
    <property type="term" value="C:spindle pole"/>
    <property type="evidence" value="ECO:0007669"/>
    <property type="project" value="InterPro"/>
</dbReference>
<dbReference type="GO" id="GO:0005874">
    <property type="term" value="C:microtubule"/>
    <property type="evidence" value="ECO:0007669"/>
    <property type="project" value="UniProtKB-KW"/>
</dbReference>
<comment type="similarity">
    <text evidence="1 5">Belongs to the TUBGCP family.</text>
</comment>
<evidence type="ECO:0000313" key="8">
    <source>
        <dbReference type="EMBL" id="WPK26481.1"/>
    </source>
</evidence>
<keyword evidence="3 5" id="KW-0493">Microtubule</keyword>
<proteinExistence type="inferred from homology"/>
<dbReference type="GO" id="GO:0051321">
    <property type="term" value="P:meiotic cell cycle"/>
    <property type="evidence" value="ECO:0007669"/>
    <property type="project" value="TreeGrafter"/>
</dbReference>
<organism evidence="8 9">
    <name type="scientific">Australozyma saopauloensis</name>
    <dbReference type="NCBI Taxonomy" id="291208"/>
    <lineage>
        <taxon>Eukaryota</taxon>
        <taxon>Fungi</taxon>
        <taxon>Dikarya</taxon>
        <taxon>Ascomycota</taxon>
        <taxon>Saccharomycotina</taxon>
        <taxon>Pichiomycetes</taxon>
        <taxon>Metschnikowiaceae</taxon>
        <taxon>Australozyma</taxon>
    </lineage>
</organism>